<gene>
    <name evidence="3" type="ORF">CCC_01108</name>
</gene>
<dbReference type="AlphaFoldDB" id="A0A0C2U975"/>
<sequence>MPRRFIHRHQSRQCLPCWAKAGLGVVLALGVVAFLDQAGGAPLLAAPLGASAVLVFGMPESPLSQPASVIGSHLIATSIGLLFDQFLPGGWISMVFSVAVVMVVLAGLRLTHPPAGADPLVVMLSHPGWGFLLLPVLAGAVTLVAVAVLIHRLPPRAIYPLPIQDPAGGG</sequence>
<organism evidence="3 4">
    <name type="scientific">Paramagnetospirillum magnetotacticum MS-1</name>
    <dbReference type="NCBI Taxonomy" id="272627"/>
    <lineage>
        <taxon>Bacteria</taxon>
        <taxon>Pseudomonadati</taxon>
        <taxon>Pseudomonadota</taxon>
        <taxon>Alphaproteobacteria</taxon>
        <taxon>Rhodospirillales</taxon>
        <taxon>Magnetospirillaceae</taxon>
        <taxon>Paramagnetospirillum</taxon>
    </lineage>
</organism>
<keyword evidence="1" id="KW-0472">Membrane</keyword>
<reference evidence="3 4" key="1">
    <citation type="submission" date="2015-01" db="EMBL/GenBank/DDBJ databases">
        <title>Genome Sequence of Magnetospirillum magnetotacticum Strain MS-1.</title>
        <authorList>
            <person name="Marinov G.K."/>
            <person name="Smalley M.D."/>
            <person name="DeSalvo G."/>
        </authorList>
    </citation>
    <scope>NUCLEOTIDE SEQUENCE [LARGE SCALE GENOMIC DNA]</scope>
    <source>
        <strain evidence="3 4">MS-1</strain>
    </source>
</reference>
<name>A0A0C2U975_PARME</name>
<proteinExistence type="predicted"/>
<evidence type="ECO:0000313" key="3">
    <source>
        <dbReference type="EMBL" id="KIL98047.1"/>
    </source>
</evidence>
<feature type="domain" description="HPP transmembrane region" evidence="2">
    <location>
        <begin position="17"/>
        <end position="160"/>
    </location>
</feature>
<evidence type="ECO:0000259" key="2">
    <source>
        <dbReference type="Pfam" id="PF04982"/>
    </source>
</evidence>
<dbReference type="PANTHER" id="PTHR33741">
    <property type="entry name" value="TRANSMEMBRANE PROTEIN DDB_G0269096-RELATED"/>
    <property type="match status" value="1"/>
</dbReference>
<dbReference type="Proteomes" id="UP000031971">
    <property type="component" value="Unassembled WGS sequence"/>
</dbReference>
<dbReference type="OrthoDB" id="9811720at2"/>
<feature type="transmembrane region" description="Helical" evidence="1">
    <location>
        <begin position="128"/>
        <end position="150"/>
    </location>
</feature>
<feature type="transmembrane region" description="Helical" evidence="1">
    <location>
        <begin position="65"/>
        <end position="83"/>
    </location>
</feature>
<dbReference type="RefSeq" id="WP_009870376.1">
    <property type="nucleotide sequence ID" value="NZ_JXSL01000030.1"/>
</dbReference>
<keyword evidence="1" id="KW-1133">Transmembrane helix</keyword>
<dbReference type="InterPro" id="IPR058581">
    <property type="entry name" value="TM_HPP"/>
</dbReference>
<dbReference type="STRING" id="272627.CCC_01108"/>
<evidence type="ECO:0000313" key="4">
    <source>
        <dbReference type="Proteomes" id="UP000031971"/>
    </source>
</evidence>
<protein>
    <submittedName>
        <fullName evidence="3">CBS-domain-containing membrane protein</fullName>
    </submittedName>
</protein>
<keyword evidence="1" id="KW-0812">Transmembrane</keyword>
<keyword evidence="4" id="KW-1185">Reference proteome</keyword>
<evidence type="ECO:0000256" key="1">
    <source>
        <dbReference type="SAM" id="Phobius"/>
    </source>
</evidence>
<dbReference type="InterPro" id="IPR007065">
    <property type="entry name" value="HPP"/>
</dbReference>
<comment type="caution">
    <text evidence="3">The sequence shown here is derived from an EMBL/GenBank/DDBJ whole genome shotgun (WGS) entry which is preliminary data.</text>
</comment>
<feature type="transmembrane region" description="Helical" evidence="1">
    <location>
        <begin position="90"/>
        <end position="108"/>
    </location>
</feature>
<dbReference type="PANTHER" id="PTHR33741:SF5">
    <property type="entry name" value="TRANSMEMBRANE PROTEIN DDB_G0269096-RELATED"/>
    <property type="match status" value="1"/>
</dbReference>
<dbReference type="EMBL" id="JXSL01000030">
    <property type="protein sequence ID" value="KIL98047.1"/>
    <property type="molecule type" value="Genomic_DNA"/>
</dbReference>
<accession>A0A0C2U975</accession>
<dbReference type="Pfam" id="PF04982">
    <property type="entry name" value="TM_HPP"/>
    <property type="match status" value="1"/>
</dbReference>
<feature type="transmembrane region" description="Helical" evidence="1">
    <location>
        <begin position="21"/>
        <end position="45"/>
    </location>
</feature>